<dbReference type="Pfam" id="PF10057">
    <property type="entry name" value="MpsC"/>
    <property type="match status" value="1"/>
</dbReference>
<sequence length="155" mass="17211">LIIVTILTKIMFPATIMNNCKAGSESRLGSGATKGSVEDQISRALTRWEKEYLGRGSILVKTDILRNMVIVTLKGVLTPAEHKLAQTHEGLLSVKKIRSDLIESGRHELERIVKEITGEDVVSFHTDVSTRTGERIMIFVLGDNLEKKLLDGEKL</sequence>
<dbReference type="EMBL" id="AFCE01000018">
    <property type="protein sequence ID" value="EGL84252.1"/>
    <property type="molecule type" value="Genomic_DNA"/>
</dbReference>
<dbReference type="Proteomes" id="UP000010716">
    <property type="component" value="Unassembled WGS sequence"/>
</dbReference>
<name>F5L334_CALTT</name>
<reference evidence="2 3" key="1">
    <citation type="journal article" date="2011" name="J. Bacteriol.">
        <title>Draft genome sequence of the thermoalkaliphilic Caldalkalibacillus thermarum strain TA2.A1.</title>
        <authorList>
            <person name="Kalamorz F."/>
            <person name="Keis S."/>
            <person name="McMillan D.G."/>
            <person name="Olsson K."/>
            <person name="Stanton J.A."/>
            <person name="Stockwell P."/>
            <person name="Black M.A."/>
            <person name="Klingeman D.M."/>
            <person name="Land M.L."/>
            <person name="Han C.S."/>
            <person name="Martin S.L."/>
            <person name="Becher S.A."/>
            <person name="Peddie C.J."/>
            <person name="Morgan H.W."/>
            <person name="Matthies D."/>
            <person name="Preiss L."/>
            <person name="Meier T."/>
            <person name="Brown S.D."/>
            <person name="Cook G.M."/>
        </authorList>
    </citation>
    <scope>NUCLEOTIDE SEQUENCE [LARGE SCALE GENOMIC DNA]</scope>
    <source>
        <strain evidence="2 3">TA2.A1</strain>
    </source>
</reference>
<gene>
    <name evidence="2" type="ORF">CathTA2_0194</name>
</gene>
<evidence type="ECO:0000313" key="3">
    <source>
        <dbReference type="Proteomes" id="UP000010716"/>
    </source>
</evidence>
<organism evidence="2 3">
    <name type="scientific">Caldalkalibacillus thermarum (strain TA2.A1)</name>
    <dbReference type="NCBI Taxonomy" id="986075"/>
    <lineage>
        <taxon>Bacteria</taxon>
        <taxon>Bacillati</taxon>
        <taxon>Bacillota</taxon>
        <taxon>Bacilli</taxon>
        <taxon>Bacillales</taxon>
        <taxon>Bacillaceae</taxon>
        <taxon>Caldalkalibacillus</taxon>
    </lineage>
</organism>
<comment type="caution">
    <text evidence="2">The sequence shown here is derived from an EMBL/GenBank/DDBJ whole genome shotgun (WGS) entry which is preliminary data.</text>
</comment>
<accession>F5L334</accession>
<protein>
    <recommendedName>
        <fullName evidence="1">Na+-translocating membrane potential-generating system MpsC domain-containing protein</fullName>
    </recommendedName>
</protein>
<evidence type="ECO:0000313" key="2">
    <source>
        <dbReference type="EMBL" id="EGL84252.1"/>
    </source>
</evidence>
<feature type="non-terminal residue" evidence="2">
    <location>
        <position position="1"/>
    </location>
</feature>
<dbReference type="AlphaFoldDB" id="F5L334"/>
<evidence type="ECO:0000259" key="1">
    <source>
        <dbReference type="Pfam" id="PF10057"/>
    </source>
</evidence>
<proteinExistence type="predicted"/>
<feature type="domain" description="Na+-translocating membrane potential-generating system MpsC" evidence="1">
    <location>
        <begin position="33"/>
        <end position="141"/>
    </location>
</feature>
<dbReference type="InterPro" id="IPR018745">
    <property type="entry name" value="MpsC"/>
</dbReference>
<dbReference type="eggNOG" id="COG5609">
    <property type="taxonomic scope" value="Bacteria"/>
</dbReference>